<protein>
    <submittedName>
        <fullName evidence="2">Uncharacterized protein</fullName>
    </submittedName>
</protein>
<dbReference type="Proteomes" id="UP000663869">
    <property type="component" value="Unassembled WGS sequence"/>
</dbReference>
<evidence type="ECO:0000313" key="1">
    <source>
        <dbReference type="EMBL" id="CAF3405638.1"/>
    </source>
</evidence>
<gene>
    <name evidence="1" type="ORF">FME351_LOCUS9489</name>
    <name evidence="2" type="ORF">TSG867_LOCUS10454</name>
</gene>
<evidence type="ECO:0000313" key="2">
    <source>
        <dbReference type="EMBL" id="CAF4364613.1"/>
    </source>
</evidence>
<dbReference type="Proteomes" id="UP000663862">
    <property type="component" value="Unassembled WGS sequence"/>
</dbReference>
<sequence length="112" mass="13682">MDMDFYQYTTLNLNYTGNLLNERYYIKRKLGRNPTSNVYFLEKNPNTIYKDDEKHCVIKICTQTKYGFYLNETKIIQDLRQLNNSNKFYLFFEDIIYSSPTRNIFLIDFFNF</sequence>
<dbReference type="AlphaFoldDB" id="A0A820LYL4"/>
<dbReference type="EMBL" id="CAJOBQ010000479">
    <property type="protein sequence ID" value="CAF4364613.1"/>
    <property type="molecule type" value="Genomic_DNA"/>
</dbReference>
<accession>A0A820LYL4</accession>
<dbReference type="Gene3D" id="3.30.200.20">
    <property type="entry name" value="Phosphorylase Kinase, domain 1"/>
    <property type="match status" value="1"/>
</dbReference>
<dbReference type="EMBL" id="CAJNYU010001028">
    <property type="protein sequence ID" value="CAF3405638.1"/>
    <property type="molecule type" value="Genomic_DNA"/>
</dbReference>
<comment type="caution">
    <text evidence="2">The sequence shown here is derived from an EMBL/GenBank/DDBJ whole genome shotgun (WGS) entry which is preliminary data.</text>
</comment>
<name>A0A820LYL4_9BILA</name>
<reference evidence="2" key="1">
    <citation type="submission" date="2021-02" db="EMBL/GenBank/DDBJ databases">
        <authorList>
            <person name="Nowell W R."/>
        </authorList>
    </citation>
    <scope>NUCLEOTIDE SEQUENCE</scope>
</reference>
<proteinExistence type="predicted"/>
<organism evidence="2 3">
    <name type="scientific">Rotaria socialis</name>
    <dbReference type="NCBI Taxonomy" id="392032"/>
    <lineage>
        <taxon>Eukaryota</taxon>
        <taxon>Metazoa</taxon>
        <taxon>Spiralia</taxon>
        <taxon>Gnathifera</taxon>
        <taxon>Rotifera</taxon>
        <taxon>Eurotatoria</taxon>
        <taxon>Bdelloidea</taxon>
        <taxon>Philodinida</taxon>
        <taxon>Philodinidae</taxon>
        <taxon>Rotaria</taxon>
    </lineage>
</organism>
<evidence type="ECO:0000313" key="3">
    <source>
        <dbReference type="Proteomes" id="UP000663862"/>
    </source>
</evidence>